<dbReference type="InterPro" id="IPR007263">
    <property type="entry name" value="DCC1-like"/>
</dbReference>
<reference evidence="1 2" key="1">
    <citation type="submission" date="2016-09" db="EMBL/GenBank/DDBJ databases">
        <title>Complete genome sequence of the Lysinibacillus sphaericus LMG 22257, a specie of Bacillus with ureolytic activity that can effectively biodeposit calcium carbonate.</title>
        <authorList>
            <person name="Yan W."/>
        </authorList>
    </citation>
    <scope>NUCLEOTIDE SEQUENCE [LARGE SCALE GENOMIC DNA]</scope>
    <source>
        <strain evidence="1 2">LMG 22257</strain>
    </source>
</reference>
<dbReference type="InterPro" id="IPR052927">
    <property type="entry name" value="DCC_oxidoreductase"/>
</dbReference>
<dbReference type="Pfam" id="PF04134">
    <property type="entry name" value="DCC1-like"/>
    <property type="match status" value="1"/>
</dbReference>
<proteinExistence type="predicted"/>
<evidence type="ECO:0000313" key="2">
    <source>
        <dbReference type="Proteomes" id="UP000185746"/>
    </source>
</evidence>
<dbReference type="KEGG" id="surl:BI350_01910"/>
<dbReference type="EMBL" id="CP017560">
    <property type="protein sequence ID" value="AOV06482.1"/>
    <property type="molecule type" value="Genomic_DNA"/>
</dbReference>
<dbReference type="PANTHER" id="PTHR33639:SF2">
    <property type="entry name" value="DUF393 DOMAIN-CONTAINING PROTEIN"/>
    <property type="match status" value="1"/>
</dbReference>
<dbReference type="PANTHER" id="PTHR33639">
    <property type="entry name" value="THIOL-DISULFIDE OXIDOREDUCTASE DCC"/>
    <property type="match status" value="1"/>
</dbReference>
<dbReference type="AlphaFoldDB" id="A0A1D8JCQ5"/>
<dbReference type="Proteomes" id="UP000185746">
    <property type="component" value="Chromosome"/>
</dbReference>
<dbReference type="GO" id="GO:0015035">
    <property type="term" value="F:protein-disulfide reductase activity"/>
    <property type="evidence" value="ECO:0007669"/>
    <property type="project" value="InterPro"/>
</dbReference>
<accession>A0A1D8JCQ5</accession>
<gene>
    <name evidence="1" type="ORF">BI350_01910</name>
</gene>
<protein>
    <submittedName>
        <fullName evidence="1">Thiol-disulfide oxidoreductase</fullName>
    </submittedName>
</protein>
<sequence>MRRIILFDGDCYFCDVNVQFIFKRDPYAHFYFTPLQSDKGQELIQKFAIPKDIDSVVLIENNKVFTESSAALHIAKKLDGLWHLLFLFILIPRPIRDGVYKYIAKNRYKWFGKKKDSCALPSSELRRRFL</sequence>
<keyword evidence="2" id="KW-1185">Reference proteome</keyword>
<evidence type="ECO:0000313" key="1">
    <source>
        <dbReference type="EMBL" id="AOV06482.1"/>
    </source>
</evidence>
<name>A0A1D8JCQ5_9BACL</name>
<dbReference type="RefSeq" id="WP_075526588.1">
    <property type="nucleotide sequence ID" value="NZ_CP017560.1"/>
</dbReference>
<organism evidence="1 2">
    <name type="scientific">Sporosarcina ureilytica</name>
    <dbReference type="NCBI Taxonomy" id="298596"/>
    <lineage>
        <taxon>Bacteria</taxon>
        <taxon>Bacillati</taxon>
        <taxon>Bacillota</taxon>
        <taxon>Bacilli</taxon>
        <taxon>Bacillales</taxon>
        <taxon>Caryophanaceae</taxon>
        <taxon>Sporosarcina</taxon>
    </lineage>
</organism>